<dbReference type="Pfam" id="PF00149">
    <property type="entry name" value="Metallophos"/>
    <property type="match status" value="1"/>
</dbReference>
<proteinExistence type="predicted"/>
<organism evidence="4 5">
    <name type="scientific">Friedmanniella luteola</name>
    <dbReference type="NCBI Taxonomy" id="546871"/>
    <lineage>
        <taxon>Bacteria</taxon>
        <taxon>Bacillati</taxon>
        <taxon>Actinomycetota</taxon>
        <taxon>Actinomycetes</taxon>
        <taxon>Propionibacteriales</taxon>
        <taxon>Nocardioidaceae</taxon>
        <taxon>Friedmanniella</taxon>
    </lineage>
</organism>
<dbReference type="CDD" id="cd00146">
    <property type="entry name" value="PKD"/>
    <property type="match status" value="1"/>
</dbReference>
<dbReference type="SUPFAM" id="SSF56300">
    <property type="entry name" value="Metallo-dependent phosphatases"/>
    <property type="match status" value="1"/>
</dbReference>
<dbReference type="AlphaFoldDB" id="A0A1H1S5Y9"/>
<dbReference type="GO" id="GO:0005975">
    <property type="term" value="P:carbohydrate metabolic process"/>
    <property type="evidence" value="ECO:0007669"/>
    <property type="project" value="UniProtKB-ARBA"/>
</dbReference>
<dbReference type="InterPro" id="IPR029052">
    <property type="entry name" value="Metallo-depent_PP-like"/>
</dbReference>
<evidence type="ECO:0000256" key="1">
    <source>
        <dbReference type="ARBA" id="ARBA00022729"/>
    </source>
</evidence>
<dbReference type="EMBL" id="LT629749">
    <property type="protein sequence ID" value="SDS43391.1"/>
    <property type="molecule type" value="Genomic_DNA"/>
</dbReference>
<dbReference type="GO" id="GO:0003993">
    <property type="term" value="F:acid phosphatase activity"/>
    <property type="evidence" value="ECO:0007669"/>
    <property type="project" value="InterPro"/>
</dbReference>
<name>A0A1H1S5Y9_9ACTN</name>
<dbReference type="RefSeq" id="WP_231930455.1">
    <property type="nucleotide sequence ID" value="NZ_LT629749.1"/>
</dbReference>
<keyword evidence="5" id="KW-1185">Reference proteome</keyword>
<feature type="domain" description="PKD" evidence="3">
    <location>
        <begin position="338"/>
        <end position="426"/>
    </location>
</feature>
<keyword evidence="1 2" id="KW-0732">Signal</keyword>
<dbReference type="PANTHER" id="PTHR22953:SF153">
    <property type="entry name" value="PURPLE ACID PHOSPHATASE"/>
    <property type="match status" value="1"/>
</dbReference>
<evidence type="ECO:0000313" key="5">
    <source>
        <dbReference type="Proteomes" id="UP000199092"/>
    </source>
</evidence>
<evidence type="ECO:0000259" key="3">
    <source>
        <dbReference type="PROSITE" id="PS50093"/>
    </source>
</evidence>
<dbReference type="Pfam" id="PF18911">
    <property type="entry name" value="PKD_4"/>
    <property type="match status" value="1"/>
</dbReference>
<dbReference type="PANTHER" id="PTHR22953">
    <property type="entry name" value="ACID PHOSPHATASE RELATED"/>
    <property type="match status" value="1"/>
</dbReference>
<dbReference type="Gene3D" id="2.60.40.10">
    <property type="entry name" value="Immunoglobulins"/>
    <property type="match status" value="1"/>
</dbReference>
<protein>
    <submittedName>
        <fullName evidence="4">Calcineurin-like phosphoesterase</fullName>
    </submittedName>
</protein>
<evidence type="ECO:0000256" key="2">
    <source>
        <dbReference type="SAM" id="SignalP"/>
    </source>
</evidence>
<dbReference type="InterPro" id="IPR004843">
    <property type="entry name" value="Calcineurin-like_PHP"/>
</dbReference>
<dbReference type="Gene3D" id="3.60.21.10">
    <property type="match status" value="1"/>
</dbReference>
<dbReference type="InterPro" id="IPR022409">
    <property type="entry name" value="PKD/Chitinase_dom"/>
</dbReference>
<dbReference type="Proteomes" id="UP000199092">
    <property type="component" value="Chromosome I"/>
</dbReference>
<dbReference type="InterPro" id="IPR039331">
    <property type="entry name" value="PAPs-like"/>
</dbReference>
<dbReference type="PROSITE" id="PS50093">
    <property type="entry name" value="PKD"/>
    <property type="match status" value="1"/>
</dbReference>
<dbReference type="InterPro" id="IPR000601">
    <property type="entry name" value="PKD_dom"/>
</dbReference>
<gene>
    <name evidence="4" type="ORF">SAMN04488543_1721</name>
</gene>
<feature type="signal peptide" evidence="2">
    <location>
        <begin position="1"/>
        <end position="25"/>
    </location>
</feature>
<accession>A0A1H1S5Y9</accession>
<dbReference type="SMART" id="SM00089">
    <property type="entry name" value="PKD"/>
    <property type="match status" value="1"/>
</dbReference>
<evidence type="ECO:0000313" key="4">
    <source>
        <dbReference type="EMBL" id="SDS43391.1"/>
    </source>
</evidence>
<sequence length="637" mass="64537">MRRRVTLRALVLAVFLVLLGTQVSAAPQPGRLHFTAAGDFAQTANTGLVLEKLAATGSDAAVTLGDMSYGAVGGEQGWCDFVKARVGASFPFEMLSGNHESNGLNGNINDFSACLPNQLPGAVGTYGRQYYVDVPADNPLVRFVMISPGLTYPDGTWSYAAGSARYQWTAQAIDGARAAGVPWVVVGMHKPCLTVGKYGCDSGADVFNLLLSKKVDLILSGHEHTYQRSHQLALGAGCPAFTPARYDAACVADTDSSFTAGAGSVAMVVGTGGQLLYDVTSTDPELPYMAATSGLNVNPTYGFLDVQATADVLQASFVRGAGGTLADSFTVTKGAAPADLPPVASFTSSCAGLVCSVDAGASTDPDGTIASYAWTFGDGTTATGVRVSHPYAAAGSYPVTLTVTDDDGGTAQSTRNVAPTAPAAGALVDDQFSRTTAGGWGSAPTGGAWTVSGSAANYAVGAGLGTVKVAAGSGPLATLNGVSTAGSDLRLSAGLDKLPAGSGLYLATHARRVTGAGAYLAKTRVTSTGSVTLELTRTTATGTETNLQPAVVVTGLTYAPGDLLNIRTQAAGSAPTTVRAKVWKVGSPEPTTWQRSVTDTTAGLQTAGSVGVSPYLSSGATNAPVTVRLDSLVVTAP</sequence>
<reference evidence="4 5" key="1">
    <citation type="submission" date="2016-10" db="EMBL/GenBank/DDBJ databases">
        <authorList>
            <person name="de Groot N.N."/>
        </authorList>
    </citation>
    <scope>NUCLEOTIDE SEQUENCE [LARGE SCALE GENOMIC DNA]</scope>
    <source>
        <strain evidence="4 5">DSM 21741</strain>
    </source>
</reference>
<dbReference type="STRING" id="546871.SAMN04488543_1721"/>
<feature type="chain" id="PRO_5009259690" evidence="2">
    <location>
        <begin position="26"/>
        <end position="637"/>
    </location>
</feature>
<dbReference type="InterPro" id="IPR035986">
    <property type="entry name" value="PKD_dom_sf"/>
</dbReference>
<dbReference type="InterPro" id="IPR013783">
    <property type="entry name" value="Ig-like_fold"/>
</dbReference>
<dbReference type="SUPFAM" id="SSF49299">
    <property type="entry name" value="PKD domain"/>
    <property type="match status" value="1"/>
</dbReference>